<organism evidence="3 4">
    <name type="scientific">Bacillus yunxiaonensis</name>
    <dbReference type="NCBI Taxonomy" id="3127665"/>
    <lineage>
        <taxon>Bacteria</taxon>
        <taxon>Bacillati</taxon>
        <taxon>Bacillota</taxon>
        <taxon>Bacilli</taxon>
        <taxon>Bacillales</taxon>
        <taxon>Bacillaceae</taxon>
        <taxon>Bacillus</taxon>
    </lineage>
</organism>
<protein>
    <submittedName>
        <fullName evidence="3">VOC family protein</fullName>
    </submittedName>
</protein>
<dbReference type="InterPro" id="IPR019734">
    <property type="entry name" value="TPR_rpt"/>
</dbReference>
<dbReference type="EMBL" id="JBAWSV010000007">
    <property type="protein sequence ID" value="MEI4831508.1"/>
    <property type="molecule type" value="Genomic_DNA"/>
</dbReference>
<dbReference type="InterPro" id="IPR037523">
    <property type="entry name" value="VOC_core"/>
</dbReference>
<feature type="domain" description="VOC" evidence="2">
    <location>
        <begin position="8"/>
        <end position="135"/>
    </location>
</feature>
<feature type="repeat" description="TPR" evidence="1">
    <location>
        <begin position="3"/>
        <end position="36"/>
    </location>
</feature>
<dbReference type="Gene3D" id="3.10.180.10">
    <property type="entry name" value="2,3-Dihydroxybiphenyl 1,2-Dioxygenase, domain 1"/>
    <property type="match status" value="1"/>
</dbReference>
<comment type="caution">
    <text evidence="3">The sequence shown here is derived from an EMBL/GenBank/DDBJ whole genome shotgun (WGS) entry which is preliminary data.</text>
</comment>
<dbReference type="Proteomes" id="UP001367922">
    <property type="component" value="Unassembled WGS sequence"/>
</dbReference>
<evidence type="ECO:0000313" key="4">
    <source>
        <dbReference type="Proteomes" id="UP001367922"/>
    </source>
</evidence>
<name>A0ABU8G2M3_9BACI</name>
<gene>
    <name evidence="3" type="ORF">WAX78_18945</name>
</gene>
<dbReference type="RefSeq" id="WP_336483576.1">
    <property type="nucleotide sequence ID" value="NZ_JBAWSV010000007.1"/>
</dbReference>
<reference evidence="3 4" key="1">
    <citation type="submission" date="2024-01" db="EMBL/GenBank/DDBJ databases">
        <title>Seven novel Bacillus-like species.</title>
        <authorList>
            <person name="Liu G."/>
        </authorList>
    </citation>
    <scope>NUCLEOTIDE SEQUENCE [LARGE SCALE GENOMIC DNA]</scope>
    <source>
        <strain evidence="3 4">FJAT-53711</strain>
    </source>
</reference>
<dbReference type="Pfam" id="PF00903">
    <property type="entry name" value="Glyoxalase"/>
    <property type="match status" value="1"/>
</dbReference>
<proteinExistence type="predicted"/>
<dbReference type="SUPFAM" id="SSF54593">
    <property type="entry name" value="Glyoxalase/Bleomycin resistance protein/Dihydroxybiphenyl dioxygenase"/>
    <property type="match status" value="1"/>
</dbReference>
<dbReference type="CDD" id="cd06587">
    <property type="entry name" value="VOC"/>
    <property type="match status" value="1"/>
</dbReference>
<evidence type="ECO:0000256" key="1">
    <source>
        <dbReference type="PROSITE-ProRule" id="PRU00339"/>
    </source>
</evidence>
<dbReference type="InterPro" id="IPR029068">
    <property type="entry name" value="Glyas_Bleomycin-R_OHBP_Dase"/>
</dbReference>
<evidence type="ECO:0000313" key="3">
    <source>
        <dbReference type="EMBL" id="MEI4831508.1"/>
    </source>
</evidence>
<dbReference type="PROSITE" id="PS51819">
    <property type="entry name" value="VOC"/>
    <property type="match status" value="1"/>
</dbReference>
<dbReference type="PROSITE" id="PS50005">
    <property type="entry name" value="TPR"/>
    <property type="match status" value="1"/>
</dbReference>
<keyword evidence="4" id="KW-1185">Reference proteome</keyword>
<keyword evidence="1" id="KW-0802">TPR repeat</keyword>
<sequence>MGKDLFSRVGHVYVPVRNLEKAVKWYERVLGLERKAQFVDRKEYKNSEVAVFHFGGLRKVALLLFETENEPAGQYVRNGLPFPIFAMNCSNIEETYRTLQEKDVRVEEIVTLGNNEAKYFYFWDLDGNMFEVAWSVWDETV</sequence>
<evidence type="ECO:0000259" key="2">
    <source>
        <dbReference type="PROSITE" id="PS51819"/>
    </source>
</evidence>
<dbReference type="InterPro" id="IPR004360">
    <property type="entry name" value="Glyas_Fos-R_dOase_dom"/>
</dbReference>
<accession>A0ABU8G2M3</accession>